<dbReference type="InterPro" id="IPR011989">
    <property type="entry name" value="ARM-like"/>
</dbReference>
<keyword evidence="3" id="KW-0677">Repeat</keyword>
<dbReference type="InterPro" id="IPR032413">
    <property type="entry name" value="Arm_3"/>
</dbReference>
<dbReference type="GO" id="GO:0005634">
    <property type="term" value="C:nucleus"/>
    <property type="evidence" value="ECO:0007669"/>
    <property type="project" value="UniProtKB-ARBA"/>
</dbReference>
<dbReference type="InterPro" id="IPR000477">
    <property type="entry name" value="RT_dom"/>
</dbReference>
<dbReference type="Pfam" id="PF26215">
    <property type="entry name" value="HTH_animal"/>
    <property type="match status" value="1"/>
</dbReference>
<dbReference type="SUPFAM" id="SSF48371">
    <property type="entry name" value="ARM repeat"/>
    <property type="match status" value="1"/>
</dbReference>
<dbReference type="Pfam" id="PF00078">
    <property type="entry name" value="RVT_1"/>
    <property type="match status" value="1"/>
</dbReference>
<dbReference type="InterPro" id="IPR016024">
    <property type="entry name" value="ARM-type_fold"/>
</dbReference>
<dbReference type="Gene3D" id="1.25.10.10">
    <property type="entry name" value="Leucine-rich Repeat Variant"/>
    <property type="match status" value="1"/>
</dbReference>
<dbReference type="PROSITE" id="PS50176">
    <property type="entry name" value="ARM_REPEAT"/>
    <property type="match status" value="1"/>
</dbReference>
<evidence type="ECO:0000256" key="6">
    <source>
        <dbReference type="SAM" id="MobiDB-lite"/>
    </source>
</evidence>
<keyword evidence="8" id="KW-1185">Reference proteome</keyword>
<dbReference type="Pfam" id="PF16186">
    <property type="entry name" value="Arm_3"/>
    <property type="match status" value="1"/>
</dbReference>
<evidence type="ECO:0000256" key="1">
    <source>
        <dbReference type="ARBA" id="ARBA00010394"/>
    </source>
</evidence>
<dbReference type="PANTHER" id="PTHR23316">
    <property type="entry name" value="IMPORTIN ALPHA"/>
    <property type="match status" value="1"/>
</dbReference>
<dbReference type="STRING" id="70415.A0A5S6Q377"/>
<feature type="region of interest" description="Disordered" evidence="6">
    <location>
        <begin position="1078"/>
        <end position="1101"/>
    </location>
</feature>
<evidence type="ECO:0000256" key="2">
    <source>
        <dbReference type="ARBA" id="ARBA00022448"/>
    </source>
</evidence>
<dbReference type="FunFam" id="1.25.10.10:FF:000009">
    <property type="entry name" value="Importin subunit alpha"/>
    <property type="match status" value="1"/>
</dbReference>
<reference evidence="9" key="1">
    <citation type="submission" date="2019-12" db="UniProtKB">
        <authorList>
            <consortium name="WormBaseParasite"/>
        </authorList>
    </citation>
    <scope>IDENTIFICATION</scope>
</reference>
<evidence type="ECO:0000313" key="8">
    <source>
        <dbReference type="Proteomes" id="UP000046395"/>
    </source>
</evidence>
<evidence type="ECO:0000313" key="9">
    <source>
        <dbReference type="WBParaSite" id="TMUE_0000001686.1"/>
    </source>
</evidence>
<dbReference type="InterPro" id="IPR058912">
    <property type="entry name" value="HTH_animal"/>
</dbReference>
<dbReference type="Pfam" id="PF00514">
    <property type="entry name" value="Arm"/>
    <property type="match status" value="6"/>
</dbReference>
<protein>
    <submittedName>
        <fullName evidence="9">Reverse transcriptase domain-containing protein</fullName>
    </submittedName>
</protein>
<feature type="repeat" description="ARM" evidence="5">
    <location>
        <begin position="867"/>
        <end position="909"/>
    </location>
</feature>
<accession>A0A5S6Q377</accession>
<keyword evidence="4" id="KW-0653">Protein transport</keyword>
<dbReference type="Gene3D" id="3.10.10.20">
    <property type="match status" value="1"/>
</dbReference>
<evidence type="ECO:0000256" key="4">
    <source>
        <dbReference type="ARBA" id="ARBA00022927"/>
    </source>
</evidence>
<evidence type="ECO:0000259" key="7">
    <source>
        <dbReference type="PROSITE" id="PS50878"/>
    </source>
</evidence>
<keyword evidence="2" id="KW-0813">Transport</keyword>
<name>A0A5S6Q377_TRIMR</name>
<feature type="domain" description="Reverse transcriptase" evidence="7">
    <location>
        <begin position="225"/>
        <end position="488"/>
    </location>
</feature>
<evidence type="ECO:0000256" key="3">
    <source>
        <dbReference type="ARBA" id="ARBA00022737"/>
    </source>
</evidence>
<dbReference type="Gene3D" id="1.10.10.2210">
    <property type="match status" value="1"/>
</dbReference>
<dbReference type="GO" id="GO:0006607">
    <property type="term" value="P:NLS-bearing protein import into nucleus"/>
    <property type="evidence" value="ECO:0007669"/>
    <property type="project" value="UniProtKB-ARBA"/>
</dbReference>
<organism evidence="8 9">
    <name type="scientific">Trichuris muris</name>
    <name type="common">Mouse whipworm</name>
    <dbReference type="NCBI Taxonomy" id="70415"/>
    <lineage>
        <taxon>Eukaryota</taxon>
        <taxon>Metazoa</taxon>
        <taxon>Ecdysozoa</taxon>
        <taxon>Nematoda</taxon>
        <taxon>Enoplea</taxon>
        <taxon>Dorylaimia</taxon>
        <taxon>Trichinellida</taxon>
        <taxon>Trichuridae</taxon>
        <taxon>Trichuris</taxon>
    </lineage>
</organism>
<dbReference type="SMART" id="SM00185">
    <property type="entry name" value="ARM"/>
    <property type="match status" value="7"/>
</dbReference>
<dbReference type="CDD" id="cd00304">
    <property type="entry name" value="RT_like"/>
    <property type="match status" value="1"/>
</dbReference>
<dbReference type="InterPro" id="IPR000225">
    <property type="entry name" value="Armadillo"/>
</dbReference>
<proteinExistence type="inferred from homology"/>
<evidence type="ECO:0000256" key="5">
    <source>
        <dbReference type="PROSITE-ProRule" id="PRU00259"/>
    </source>
</evidence>
<dbReference type="PROSITE" id="PS50878">
    <property type="entry name" value="RT_POL"/>
    <property type="match status" value="1"/>
</dbReference>
<dbReference type="Gene3D" id="3.30.70.2630">
    <property type="match status" value="1"/>
</dbReference>
<dbReference type="WBParaSite" id="TMUE_0000001686.1">
    <property type="protein sequence ID" value="TMUE_0000001686.1"/>
    <property type="gene ID" value="WBGene00297571"/>
</dbReference>
<dbReference type="AlphaFoldDB" id="A0A5S6Q377"/>
<comment type="similarity">
    <text evidence="1">Belongs to the importin alpha family.</text>
</comment>
<dbReference type="Proteomes" id="UP000046395">
    <property type="component" value="Unassembled WGS sequence"/>
</dbReference>
<sequence length="1101" mass="124388">MRETLRQSTQQRLLIDLEQHTMHTCALTALRQKNILIKKLNNLYCGKSWEFHRSTRVGTGTRTSNLDKLVVNLSSKAMDDHTKLLLAKGLNFVPAPKCPPILDIVASVEQSLFKTEPQQAEAIKQALASFLLINNNKVAEPNLTTMEKKALKDLNRDNSILITKADKGNTVVVLDRSAYLEKMSEMLMRNVYKPIRADPTSKLRTDLLNLLDMFISETNDEALVKIKQHLYFTSNIKCPEMYGLPKTHKLGIPMRPVVASINSVTSKLCSYLKEIIRPLTGLRMSYVKNSKHFCDDIKTLRLQGNEVLVSYDVKDLFTNIPIPKTLSVLKELLNNDITLVQRTKLNPFHVVKLASFCMHEGNYFRFQDRFFTQRNGVPMGSPLSPVLAEVFMEHFEQIAFDNINMDIRPICFKRYVDDIFAVIPTGAEEQFLEHLNRLYPENIVLTIEKETDKKLPFLDALVIRGDDRLTTKIYRKPTNPDAYLHFTSHHPLSVKKGIVAGMVDRAIAICDKNFLGEELQHIKRIFTENGYPFKLITSIINRRLRPKPPNVLPQQPRGPTVVLPYHSILGDTIKRLAKSLDFRVFFKSSPNLRAILRTDKIRIPKEEAKGVVYQIKCGCHASYIGETGNTLFDRFKEHLACVTRYKNARDRLSGAQPRRRGRPQTKEPTKIMEETIKASAIVEHSSQCSHDLQPRILCRESLFHHRKIKEACYIRHNASINRDRGTEISQAWTGLIDQTGAVPLFLQLLNSLHNNVCEQAVWALGNIIGDGPHYRDYCIQLGIIDPLLSFIKKDVPIGFLRNVAWVIVNLCRSKEPPPSRDAIKQLLPALKYLLSHSDTNVLVDTVWALSYLTDGGNDQIQMVIETGVVPNLVALLSHSELKLQAAALRAVGNIVTGTDEQTQLVIDCGALSHMPALLAHPKDKINKEAVWFLSNITAGNREQVQAVIQAELIPMIIHLMMKGDFATQKEAAWAISNVTISGQREEVAYMVQQNVIPAMCSLLVVRDVQVLHVILDGLNNILKMAEDEADSVAQLIEDCGGLDKIELLQAHDNETLYKLAYEILDKYFNDGGSLPAGEEGGQRGEYGSLDSEFYDPDFNFS</sequence>